<dbReference type="SUPFAM" id="SSF53474">
    <property type="entry name" value="alpha/beta-Hydrolases"/>
    <property type="match status" value="1"/>
</dbReference>
<dbReference type="GO" id="GO:0016787">
    <property type="term" value="F:hydrolase activity"/>
    <property type="evidence" value="ECO:0007669"/>
    <property type="project" value="UniProtKB-KW"/>
</dbReference>
<reference evidence="2 3" key="1">
    <citation type="submission" date="2021-08" db="EMBL/GenBank/DDBJ databases">
        <title>Comparative Genomics Analysis of the Genus Qipengyuania Reveals Extensive Genetic Diversity and Metabolic Versatility, Including the Description of Fifteen Novel Species.</title>
        <authorList>
            <person name="Liu Y."/>
        </authorList>
    </citation>
    <scope>NUCLEOTIDE SEQUENCE [LARGE SCALE GENOMIC DNA]</scope>
    <source>
        <strain evidence="2 3">1NDH1</strain>
    </source>
</reference>
<dbReference type="InterPro" id="IPR000639">
    <property type="entry name" value="Epox_hydrolase-like"/>
</dbReference>
<organism evidence="2 3">
    <name type="scientific">Qipengyuania gelatinilytica</name>
    <dbReference type="NCBI Taxonomy" id="2867231"/>
    <lineage>
        <taxon>Bacteria</taxon>
        <taxon>Pseudomonadati</taxon>
        <taxon>Pseudomonadota</taxon>
        <taxon>Alphaproteobacteria</taxon>
        <taxon>Sphingomonadales</taxon>
        <taxon>Erythrobacteraceae</taxon>
        <taxon>Qipengyuania</taxon>
    </lineage>
</organism>
<evidence type="ECO:0000313" key="3">
    <source>
        <dbReference type="Proteomes" id="UP000824321"/>
    </source>
</evidence>
<evidence type="ECO:0000313" key="2">
    <source>
        <dbReference type="EMBL" id="QZD94450.1"/>
    </source>
</evidence>
<accession>A0ABX8ZZN8</accession>
<keyword evidence="2" id="KW-0378">Hydrolase</keyword>
<dbReference type="RefSeq" id="WP_221430195.1">
    <property type="nucleotide sequence ID" value="NZ_CP081294.1"/>
</dbReference>
<dbReference type="PRINTS" id="PR00111">
    <property type="entry name" value="ABHYDROLASE"/>
</dbReference>
<dbReference type="Pfam" id="PF00561">
    <property type="entry name" value="Abhydrolase_1"/>
    <property type="match status" value="1"/>
</dbReference>
<dbReference type="PRINTS" id="PR00412">
    <property type="entry name" value="EPOXHYDRLASE"/>
</dbReference>
<proteinExistence type="predicted"/>
<dbReference type="InterPro" id="IPR000073">
    <property type="entry name" value="AB_hydrolase_1"/>
</dbReference>
<dbReference type="PANTHER" id="PTHR43433:SF5">
    <property type="entry name" value="AB HYDROLASE-1 DOMAIN-CONTAINING PROTEIN"/>
    <property type="match status" value="1"/>
</dbReference>
<feature type="domain" description="AB hydrolase-1" evidence="1">
    <location>
        <begin position="22"/>
        <end position="257"/>
    </location>
</feature>
<evidence type="ECO:0000259" key="1">
    <source>
        <dbReference type="Pfam" id="PF00561"/>
    </source>
</evidence>
<keyword evidence="3" id="KW-1185">Reference proteome</keyword>
<name>A0ABX8ZZN8_9SPHN</name>
<protein>
    <submittedName>
        <fullName evidence="2">Alpha/beta hydrolase</fullName>
    </submittedName>
</protein>
<sequence>MPHFATRDGTKIRFKELGEGRPVILIHGWPLSGDSWDPVMMHLADKGMRAIAYDRRGFGRSDHAAGGYDYDTFSDDLADLIAHLGITENIGLAGFSMGGGEIARYMSRHDGKGVSAAALVSSVVPYMLKTDDNPDGVPDETFQEMTKGMKDNFRAFFIDFFKDFYGVGGPGTQVSDEERHWAWLTTMKSAQYATLQSAAAFAYTDFRPDLPHFKVPTLVIHGTEDKTVPIDATGRQVAEKVESATLIEYEDEPHAVFATVTDRLAKDLGEFFSAN</sequence>
<dbReference type="PANTHER" id="PTHR43433">
    <property type="entry name" value="HYDROLASE, ALPHA/BETA FOLD FAMILY PROTEIN"/>
    <property type="match status" value="1"/>
</dbReference>
<gene>
    <name evidence="2" type="ORF">K3136_10125</name>
</gene>
<dbReference type="InterPro" id="IPR050471">
    <property type="entry name" value="AB_hydrolase"/>
</dbReference>
<dbReference type="EMBL" id="CP081294">
    <property type="protein sequence ID" value="QZD94450.1"/>
    <property type="molecule type" value="Genomic_DNA"/>
</dbReference>
<dbReference type="Proteomes" id="UP000824321">
    <property type="component" value="Chromosome"/>
</dbReference>
<dbReference type="InterPro" id="IPR029058">
    <property type="entry name" value="AB_hydrolase_fold"/>
</dbReference>
<dbReference type="Gene3D" id="3.40.50.1820">
    <property type="entry name" value="alpha/beta hydrolase"/>
    <property type="match status" value="1"/>
</dbReference>